<evidence type="ECO:0000313" key="6">
    <source>
        <dbReference type="Proteomes" id="UP000533598"/>
    </source>
</evidence>
<dbReference type="Gene3D" id="3.40.50.1820">
    <property type="entry name" value="alpha/beta hydrolase"/>
    <property type="match status" value="1"/>
</dbReference>
<gene>
    <name evidence="5" type="ORF">HNR67_007394</name>
</gene>
<reference evidence="5 6" key="1">
    <citation type="submission" date="2020-08" db="EMBL/GenBank/DDBJ databases">
        <title>Sequencing the genomes of 1000 actinobacteria strains.</title>
        <authorList>
            <person name="Klenk H.-P."/>
        </authorList>
    </citation>
    <scope>NUCLEOTIDE SEQUENCE [LARGE SCALE GENOMIC DNA]</scope>
    <source>
        <strain evidence="5 6">DSM 44230</strain>
    </source>
</reference>
<dbReference type="PANTHER" id="PTHR11559">
    <property type="entry name" value="CARBOXYLESTERASE"/>
    <property type="match status" value="1"/>
</dbReference>
<comment type="caution">
    <text evidence="5">The sequence shown here is derived from an EMBL/GenBank/DDBJ whole genome shotgun (WGS) entry which is preliminary data.</text>
</comment>
<keyword evidence="6" id="KW-1185">Reference proteome</keyword>
<organism evidence="5 6">
    <name type="scientific">Crossiella cryophila</name>
    <dbReference type="NCBI Taxonomy" id="43355"/>
    <lineage>
        <taxon>Bacteria</taxon>
        <taxon>Bacillati</taxon>
        <taxon>Actinomycetota</taxon>
        <taxon>Actinomycetes</taxon>
        <taxon>Pseudonocardiales</taxon>
        <taxon>Pseudonocardiaceae</taxon>
        <taxon>Crossiella</taxon>
    </lineage>
</organism>
<evidence type="ECO:0000313" key="5">
    <source>
        <dbReference type="EMBL" id="MBB4681276.1"/>
    </source>
</evidence>
<evidence type="ECO:0000256" key="3">
    <source>
        <dbReference type="RuleBase" id="RU361235"/>
    </source>
</evidence>
<proteinExistence type="inferred from homology"/>
<feature type="domain" description="Carboxylesterase type B" evidence="4">
    <location>
        <begin position="14"/>
        <end position="435"/>
    </location>
</feature>
<evidence type="ECO:0000256" key="2">
    <source>
        <dbReference type="ARBA" id="ARBA00022801"/>
    </source>
</evidence>
<dbReference type="SUPFAM" id="SSF53474">
    <property type="entry name" value="alpha/beta-Hydrolases"/>
    <property type="match status" value="1"/>
</dbReference>
<dbReference type="Pfam" id="PF00135">
    <property type="entry name" value="COesterase"/>
    <property type="match status" value="1"/>
</dbReference>
<sequence>MNLTAPAAAGDLARTTGGWVRGRATPDLRVYQGIPYARATRWSPPTPPHPWPGIREATQPGPICPQPGPGGTVQGAEDCLSLDLHRPQGTDRLPVLVFVPGGGFTTGAGSQYNPARLATRGNLLVVTLNYRLGALGFLAHPDLGPDTGNLGLQDQQAALRWVRANIAAFGGDPGRVTLWGQSAGGYSVCAHLSAPASRGLFHQAAIHSAPCANPMITRTEAQRRAKASATTLGCPDVTCLRDLPLSALVGLHQDQVSLLRRDFNGRPWLPVTGTPTLPTQSHLARVPLLLGGTADEMTPFVAAQHRTLTAAEYPAVVTTLFGDDGPAILRRYPPESQPTPALALSRLLTDHGGALGACTQLPVAESAREPVYTFEFAEPTGHVVGDFPYGAAHSAELRYLLDLSWPQPPLTPAQQELSQRMIDHWAAFVRTGDPGWPQHGPGRTMSLRAGHTGLFDLAARHDCGFWSRLG</sequence>
<name>A0A7W7FW91_9PSEU</name>
<dbReference type="PROSITE" id="PS00122">
    <property type="entry name" value="CARBOXYLESTERASE_B_1"/>
    <property type="match status" value="1"/>
</dbReference>
<evidence type="ECO:0000256" key="1">
    <source>
        <dbReference type="ARBA" id="ARBA00005964"/>
    </source>
</evidence>
<dbReference type="AlphaFoldDB" id="A0A7W7FW91"/>
<dbReference type="InterPro" id="IPR050309">
    <property type="entry name" value="Type-B_Carboxylest/Lipase"/>
</dbReference>
<dbReference type="Proteomes" id="UP000533598">
    <property type="component" value="Unassembled WGS sequence"/>
</dbReference>
<dbReference type="GO" id="GO:0016787">
    <property type="term" value="F:hydrolase activity"/>
    <property type="evidence" value="ECO:0007669"/>
    <property type="project" value="UniProtKB-KW"/>
</dbReference>
<protein>
    <recommendedName>
        <fullName evidence="3">Carboxylic ester hydrolase</fullName>
        <ecNumber evidence="3">3.1.1.-</ecNumber>
    </recommendedName>
</protein>
<dbReference type="RefSeq" id="WP_185007729.1">
    <property type="nucleotide sequence ID" value="NZ_BAAAUI010000051.1"/>
</dbReference>
<dbReference type="InterPro" id="IPR019826">
    <property type="entry name" value="Carboxylesterase_B_AS"/>
</dbReference>
<dbReference type="InterPro" id="IPR002018">
    <property type="entry name" value="CarbesteraseB"/>
</dbReference>
<evidence type="ECO:0000259" key="4">
    <source>
        <dbReference type="Pfam" id="PF00135"/>
    </source>
</evidence>
<dbReference type="EC" id="3.1.1.-" evidence="3"/>
<comment type="similarity">
    <text evidence="1 3">Belongs to the type-B carboxylesterase/lipase family.</text>
</comment>
<accession>A0A7W7FW91</accession>
<dbReference type="EMBL" id="JACHMH010000001">
    <property type="protein sequence ID" value="MBB4681276.1"/>
    <property type="molecule type" value="Genomic_DNA"/>
</dbReference>
<keyword evidence="2 3" id="KW-0378">Hydrolase</keyword>
<dbReference type="InterPro" id="IPR029058">
    <property type="entry name" value="AB_hydrolase_fold"/>
</dbReference>